<dbReference type="FunFam" id="3.40.630.20:FF:000001">
    <property type="entry name" value="Pyrrolidone-carboxylate peptidase"/>
    <property type="match status" value="1"/>
</dbReference>
<comment type="function">
    <text evidence="2">Removes 5-oxoproline from various penultimate amino acid residues except L-proline.</text>
</comment>
<dbReference type="Proteomes" id="UP000746751">
    <property type="component" value="Unassembled WGS sequence"/>
</dbReference>
<comment type="similarity">
    <text evidence="4">Belongs to the peptidase C15 family.</text>
</comment>
<evidence type="ECO:0000256" key="7">
    <source>
        <dbReference type="ARBA" id="ARBA00022490"/>
    </source>
</evidence>
<evidence type="ECO:0000256" key="2">
    <source>
        <dbReference type="ARBA" id="ARBA00002280"/>
    </source>
</evidence>
<dbReference type="NCBIfam" id="TIGR00504">
    <property type="entry name" value="pyro_pdase"/>
    <property type="match status" value="1"/>
</dbReference>
<reference evidence="13" key="1">
    <citation type="journal article" date="2021" name="PeerJ">
        <title>Extensive microbial diversity within the chicken gut microbiome revealed by metagenomics and culture.</title>
        <authorList>
            <person name="Gilroy R."/>
            <person name="Ravi A."/>
            <person name="Getino M."/>
            <person name="Pursley I."/>
            <person name="Horton D.L."/>
            <person name="Alikhan N.F."/>
            <person name="Baker D."/>
            <person name="Gharbi K."/>
            <person name="Hall N."/>
            <person name="Watson M."/>
            <person name="Adriaenssens E.M."/>
            <person name="Foster-Nyarko E."/>
            <person name="Jarju S."/>
            <person name="Secka A."/>
            <person name="Antonio M."/>
            <person name="Oren A."/>
            <person name="Chaudhuri R.R."/>
            <person name="La Ragione R."/>
            <person name="Hildebrand F."/>
            <person name="Pallen M.J."/>
        </authorList>
    </citation>
    <scope>NUCLEOTIDE SEQUENCE</scope>
    <source>
        <strain evidence="13">ChiGjej2B2-7701</strain>
    </source>
</reference>
<keyword evidence="7" id="KW-0963">Cytoplasm</keyword>
<dbReference type="PRINTS" id="PR00706">
    <property type="entry name" value="PYROGLUPTASE"/>
</dbReference>
<evidence type="ECO:0000256" key="10">
    <source>
        <dbReference type="ARBA" id="ARBA00022807"/>
    </source>
</evidence>
<dbReference type="EC" id="3.4.19.3" evidence="5"/>
<organism evidence="13 14">
    <name type="scientific">Collinsella ihumii</name>
    <dbReference type="NCBI Taxonomy" id="1720204"/>
    <lineage>
        <taxon>Bacteria</taxon>
        <taxon>Bacillati</taxon>
        <taxon>Actinomycetota</taxon>
        <taxon>Coriobacteriia</taxon>
        <taxon>Coriobacteriales</taxon>
        <taxon>Coriobacteriaceae</taxon>
        <taxon>Collinsella</taxon>
    </lineage>
</organism>
<comment type="catalytic activity">
    <reaction evidence="1">
        <text>Release of an N-terminal pyroglutamyl group from a polypeptide, the second amino acid generally not being Pro.</text>
        <dbReference type="EC" id="3.4.19.3"/>
    </reaction>
</comment>
<dbReference type="Pfam" id="PF01470">
    <property type="entry name" value="Peptidase_C15"/>
    <property type="match status" value="1"/>
</dbReference>
<comment type="subcellular location">
    <subcellularLocation>
        <location evidence="3">Cytoplasm</location>
    </subcellularLocation>
</comment>
<dbReference type="EMBL" id="DYVF01000003">
    <property type="protein sequence ID" value="HJG29870.1"/>
    <property type="molecule type" value="Genomic_DNA"/>
</dbReference>
<keyword evidence="10" id="KW-0788">Thiol protease</keyword>
<evidence type="ECO:0000256" key="4">
    <source>
        <dbReference type="ARBA" id="ARBA00006641"/>
    </source>
</evidence>
<evidence type="ECO:0000256" key="1">
    <source>
        <dbReference type="ARBA" id="ARBA00001770"/>
    </source>
</evidence>
<evidence type="ECO:0000313" key="14">
    <source>
        <dbReference type="Proteomes" id="UP000746751"/>
    </source>
</evidence>
<evidence type="ECO:0000256" key="12">
    <source>
        <dbReference type="ARBA" id="ARBA00031559"/>
    </source>
</evidence>
<dbReference type="CDD" id="cd00501">
    <property type="entry name" value="Peptidase_C15"/>
    <property type="match status" value="1"/>
</dbReference>
<dbReference type="InterPro" id="IPR000816">
    <property type="entry name" value="Peptidase_C15"/>
</dbReference>
<keyword evidence="8" id="KW-0645">Protease</keyword>
<dbReference type="PANTHER" id="PTHR23402">
    <property type="entry name" value="PROTEASE FAMILY C15 PYROGLUTAMYL-PEPTIDASE I-RELATED"/>
    <property type="match status" value="1"/>
</dbReference>
<evidence type="ECO:0000313" key="13">
    <source>
        <dbReference type="EMBL" id="HJG29870.1"/>
    </source>
</evidence>
<reference evidence="13" key="2">
    <citation type="submission" date="2021-09" db="EMBL/GenBank/DDBJ databases">
        <authorList>
            <person name="Gilroy R."/>
        </authorList>
    </citation>
    <scope>NUCLEOTIDE SEQUENCE</scope>
    <source>
        <strain evidence="13">ChiGjej2B2-7701</strain>
    </source>
</reference>
<dbReference type="GO" id="GO:0016920">
    <property type="term" value="F:pyroglutamyl-peptidase activity"/>
    <property type="evidence" value="ECO:0007669"/>
    <property type="project" value="UniProtKB-EC"/>
</dbReference>
<protein>
    <recommendedName>
        <fullName evidence="6">Pyrrolidone-carboxylate peptidase</fullName>
        <ecNumber evidence="5">3.4.19.3</ecNumber>
    </recommendedName>
    <alternativeName>
        <fullName evidence="11">5-oxoprolyl-peptidase</fullName>
    </alternativeName>
    <alternativeName>
        <fullName evidence="12">Pyroglutamyl-peptidase I</fullName>
    </alternativeName>
</protein>
<evidence type="ECO:0000256" key="5">
    <source>
        <dbReference type="ARBA" id="ARBA00012915"/>
    </source>
</evidence>
<dbReference type="AlphaFoldDB" id="A0A921IM74"/>
<accession>A0A921IM74</accession>
<dbReference type="SUPFAM" id="SSF53182">
    <property type="entry name" value="Pyrrolidone carboxyl peptidase (pyroglutamate aminopeptidase)"/>
    <property type="match status" value="1"/>
</dbReference>
<dbReference type="GO" id="GO:0006508">
    <property type="term" value="P:proteolysis"/>
    <property type="evidence" value="ECO:0007669"/>
    <property type="project" value="UniProtKB-KW"/>
</dbReference>
<dbReference type="InterPro" id="IPR036440">
    <property type="entry name" value="Peptidase_C15-like_sf"/>
</dbReference>
<sequence>MKILVTAFEPFGGQTMNPAQEAVGRLPARVEGADISRVTLPVAFGRDGEVLVHEIGRRDPDVCLCVGQAGGRAQVTPEFVGINYMLARISDNEGARPAGIPVVEGGPAAYFTTLPVHAMVARMRERGVPASVSYSAGTFCCNEVLYTALHAAATAYPRMRAGFIHVPFAPEQVERSGGDLPSMPVDTMVEALTIAIETCVAIRQGDIVSTSSGTES</sequence>
<evidence type="ECO:0000256" key="8">
    <source>
        <dbReference type="ARBA" id="ARBA00022670"/>
    </source>
</evidence>
<dbReference type="InterPro" id="IPR016125">
    <property type="entry name" value="Peptidase_C15-like"/>
</dbReference>
<dbReference type="NCBIfam" id="NF009676">
    <property type="entry name" value="PRK13197.1"/>
    <property type="match status" value="1"/>
</dbReference>
<dbReference type="InterPro" id="IPR029762">
    <property type="entry name" value="PGP-I_bact-type"/>
</dbReference>
<keyword evidence="9 13" id="KW-0378">Hydrolase</keyword>
<evidence type="ECO:0000256" key="3">
    <source>
        <dbReference type="ARBA" id="ARBA00004496"/>
    </source>
</evidence>
<dbReference type="PIRSF" id="PIRSF015592">
    <property type="entry name" value="Prld-crbxl_pptds"/>
    <property type="match status" value="1"/>
</dbReference>
<name>A0A921IM74_9ACTN</name>
<dbReference type="Gene3D" id="3.40.630.20">
    <property type="entry name" value="Peptidase C15, pyroglutamyl peptidase I-like"/>
    <property type="match status" value="1"/>
</dbReference>
<dbReference type="PANTHER" id="PTHR23402:SF1">
    <property type="entry name" value="PYROGLUTAMYL-PEPTIDASE I"/>
    <property type="match status" value="1"/>
</dbReference>
<comment type="caution">
    <text evidence="13">The sequence shown here is derived from an EMBL/GenBank/DDBJ whole genome shotgun (WGS) entry which is preliminary data.</text>
</comment>
<proteinExistence type="inferred from homology"/>
<evidence type="ECO:0000256" key="11">
    <source>
        <dbReference type="ARBA" id="ARBA00030836"/>
    </source>
</evidence>
<gene>
    <name evidence="13" type="primary">pcp</name>
    <name evidence="13" type="ORF">K8U80_00565</name>
</gene>
<evidence type="ECO:0000256" key="9">
    <source>
        <dbReference type="ARBA" id="ARBA00022801"/>
    </source>
</evidence>
<dbReference type="GO" id="GO:0005829">
    <property type="term" value="C:cytosol"/>
    <property type="evidence" value="ECO:0007669"/>
    <property type="project" value="InterPro"/>
</dbReference>
<evidence type="ECO:0000256" key="6">
    <source>
        <dbReference type="ARBA" id="ARBA00019191"/>
    </source>
</evidence>